<name>J4WT38_9GAMM</name>
<gene>
    <name evidence="3" type="ORF">NT01SARS_0455</name>
</gene>
<dbReference type="Gene3D" id="3.10.540.10">
    <property type="entry name" value="duf1285 like domain"/>
    <property type="match status" value="1"/>
</dbReference>
<feature type="domain" description="DUF1285" evidence="2">
    <location>
        <begin position="95"/>
        <end position="168"/>
    </location>
</feature>
<reference evidence="3 4" key="1">
    <citation type="journal article" date="2012" name="ISME J.">
        <title>Genomic insights to SAR86, an abundant and uncultivated marine bacterial lineage.</title>
        <authorList>
            <person name="Dupont C.L."/>
            <person name="Rusch D.B."/>
            <person name="Yooseph S."/>
            <person name="Lombardo M.J."/>
            <person name="Richter R.A."/>
            <person name="Valas R."/>
            <person name="Novotny M."/>
            <person name="Yee-Greenbaum J."/>
            <person name="Selengut J.D."/>
            <person name="Haft D.H."/>
            <person name="Halpern A.L."/>
            <person name="Lasken R.S."/>
            <person name="Nealson K."/>
            <person name="Friedman R."/>
            <person name="Venter J.C."/>
        </authorList>
    </citation>
    <scope>NUCLEOTIDE SEQUENCE [LARGE SCALE GENOMIC DNA]</scope>
</reference>
<dbReference type="InterPro" id="IPR023361">
    <property type="entry name" value="DUF1285_beta_roll_sf"/>
</dbReference>
<sequence>MNISKITESLKGHDQRFPPVEKWNPELCDGHEFLIDREGNWFYDGSAIKNIKLMNLFASVLKKEGDSYFLVTPIEKIFVKTDLAPYKIIDFEIVDDNIKLITNLNYDFFLDEDHVSRLVKYEESYVPLVIVRNNIEGFINRNTYYKLVDLAISQNHKEDNYLYLRSFNINHVIGKIA</sequence>
<proteinExistence type="predicted"/>
<dbReference type="InterPro" id="IPR048341">
    <property type="entry name" value="DUF1285_N"/>
</dbReference>
<dbReference type="EMBL" id="JH611156">
    <property type="protein sequence ID" value="EJP71970.1"/>
    <property type="molecule type" value="Genomic_DNA"/>
</dbReference>
<organism evidence="3 4">
    <name type="scientific">SAR86 cluster bacterium SAR86A</name>
    <dbReference type="NCBI Taxonomy" id="1123866"/>
    <lineage>
        <taxon>Bacteria</taxon>
        <taxon>Pseudomonadati</taxon>
        <taxon>Pseudomonadota</taxon>
        <taxon>Gammaproteobacteria</taxon>
        <taxon>SAR86 cluster</taxon>
    </lineage>
</organism>
<dbReference type="Pfam" id="PF21028">
    <property type="entry name" value="DUF1285_C"/>
    <property type="match status" value="1"/>
</dbReference>
<dbReference type="InterPro" id="IPR048342">
    <property type="entry name" value="DUF1285_C"/>
</dbReference>
<dbReference type="Pfam" id="PF06938">
    <property type="entry name" value="DUF1285_N"/>
    <property type="match status" value="1"/>
</dbReference>
<dbReference type="Gene3D" id="2.30.270.10">
    <property type="entry name" value="duf1285 protein"/>
    <property type="match status" value="1"/>
</dbReference>
<dbReference type="STRING" id="1123866.NT01SARS_0455"/>
<feature type="domain" description="DUF1285" evidence="1">
    <location>
        <begin position="18"/>
        <end position="82"/>
    </location>
</feature>
<accession>J4WT38</accession>
<protein>
    <recommendedName>
        <fullName evidence="5">Proteophosphoglycan</fullName>
    </recommendedName>
</protein>
<evidence type="ECO:0000313" key="3">
    <source>
        <dbReference type="EMBL" id="EJP71970.1"/>
    </source>
</evidence>
<evidence type="ECO:0000259" key="1">
    <source>
        <dbReference type="Pfam" id="PF06938"/>
    </source>
</evidence>
<dbReference type="Proteomes" id="UP000010305">
    <property type="component" value="Unassembled WGS sequence"/>
</dbReference>
<dbReference type="AlphaFoldDB" id="J4WT38"/>
<evidence type="ECO:0000259" key="2">
    <source>
        <dbReference type="Pfam" id="PF21028"/>
    </source>
</evidence>
<evidence type="ECO:0008006" key="5">
    <source>
        <dbReference type="Google" id="ProtNLM"/>
    </source>
</evidence>
<evidence type="ECO:0000313" key="4">
    <source>
        <dbReference type="Proteomes" id="UP000010305"/>
    </source>
</evidence>
<dbReference type="HOGENOM" id="CLU_096796_1_0_6"/>